<feature type="transmembrane region" description="Helical" evidence="8">
    <location>
        <begin position="246"/>
        <end position="263"/>
    </location>
</feature>
<keyword evidence="3" id="KW-0813">Transport</keyword>
<evidence type="ECO:0000256" key="7">
    <source>
        <dbReference type="ARBA" id="ARBA00023136"/>
    </source>
</evidence>
<evidence type="ECO:0000256" key="6">
    <source>
        <dbReference type="ARBA" id="ARBA00022989"/>
    </source>
</evidence>
<evidence type="ECO:0000256" key="5">
    <source>
        <dbReference type="ARBA" id="ARBA00022692"/>
    </source>
</evidence>
<feature type="transmembrane region" description="Helical" evidence="8">
    <location>
        <begin position="86"/>
        <end position="105"/>
    </location>
</feature>
<feature type="transmembrane region" description="Helical" evidence="8">
    <location>
        <begin position="189"/>
        <end position="210"/>
    </location>
</feature>
<gene>
    <name evidence="10" type="ORF">J2Z43_002769</name>
</gene>
<dbReference type="PANTHER" id="PTHR23517">
    <property type="entry name" value="RESISTANCE PROTEIN MDTM, PUTATIVE-RELATED-RELATED"/>
    <property type="match status" value="1"/>
</dbReference>
<sequence length="470" mass="50986">MSTNASVSNKHPKGLYICSLAFTFERFAYYGCKTLLLLFLAETVAKGGLGLDNADAAVIAANLISFTYLAPIFGGMICDRWIGAKYCIMIGSLIMGIGYIVGYFATSVIWVHAMIILISIGTGFFKGNLSALIGELYDDPSRKDSAFSISYTFVNIGALAGSMSIGILYTSTFATVIGGVTVLGFRQCFLLAGIVTLLGGAIFTVLSRYLGDAGKYPQKVLDKSGKVDSSKSGTTKPLTKKEKNRVIGIFLLSFFSILFWVFYNQAGSSLALYMKDYVNMKVGSFEIPIMWVETTFNSVMCIALGPVMALIWTKLSMRKKGDLTMAKKMALSFFFLAIGFVFVILAEVTRGVGAPATVKTSVIWLILFIIFQSTGEMCFSPLGNSLVSKYAPPKYLSLLMGVWTAATFVANKTSGYVQGIIEKMGLMQVFIAIPIMLVVGVVVILIFNKKITALLTGDDTDTEIENLNVN</sequence>
<dbReference type="Proteomes" id="UP000767291">
    <property type="component" value="Unassembled WGS sequence"/>
</dbReference>
<feature type="transmembrane region" description="Helical" evidence="8">
    <location>
        <begin position="146"/>
        <end position="169"/>
    </location>
</feature>
<dbReference type="SUPFAM" id="SSF103473">
    <property type="entry name" value="MFS general substrate transporter"/>
    <property type="match status" value="1"/>
</dbReference>
<proteinExistence type="inferred from homology"/>
<dbReference type="InterPro" id="IPR000109">
    <property type="entry name" value="POT_fam"/>
</dbReference>
<comment type="subcellular location">
    <subcellularLocation>
        <location evidence="1">Cell membrane</location>
        <topology evidence="1">Multi-pass membrane protein</topology>
    </subcellularLocation>
</comment>
<feature type="transmembrane region" description="Helical" evidence="8">
    <location>
        <begin position="56"/>
        <end position="74"/>
    </location>
</feature>
<accession>A0ABS4EEG2</accession>
<feature type="transmembrane region" description="Helical" evidence="8">
    <location>
        <begin position="395"/>
        <end position="413"/>
    </location>
</feature>
<keyword evidence="5 8" id="KW-0812">Transmembrane</keyword>
<comment type="similarity">
    <text evidence="2">Belongs to the major facilitator superfamily. Proton-dependent oligopeptide transporter (POT/PTR) (TC 2.A.17) family.</text>
</comment>
<protein>
    <submittedName>
        <fullName evidence="10">Dipeptide/tripeptide permease</fullName>
    </submittedName>
</protein>
<dbReference type="RefSeq" id="WP_209457645.1">
    <property type="nucleotide sequence ID" value="NZ_BAAACS010000005.1"/>
</dbReference>
<feature type="transmembrane region" description="Helical" evidence="8">
    <location>
        <begin position="111"/>
        <end position="134"/>
    </location>
</feature>
<dbReference type="PANTHER" id="PTHR23517:SF15">
    <property type="entry name" value="PROTON-DEPENDENT OLIGOPEPTIDE FAMILY TRANSPORT PROTEIN"/>
    <property type="match status" value="1"/>
</dbReference>
<evidence type="ECO:0000259" key="9">
    <source>
        <dbReference type="PROSITE" id="PS50850"/>
    </source>
</evidence>
<dbReference type="EMBL" id="JAGGJX010000008">
    <property type="protein sequence ID" value="MBP1856317.1"/>
    <property type="molecule type" value="Genomic_DNA"/>
</dbReference>
<dbReference type="PROSITE" id="PS50850">
    <property type="entry name" value="MFS"/>
    <property type="match status" value="1"/>
</dbReference>
<comment type="caution">
    <text evidence="10">The sequence shown here is derived from an EMBL/GenBank/DDBJ whole genome shotgun (WGS) entry which is preliminary data.</text>
</comment>
<dbReference type="Gene3D" id="1.20.1250.20">
    <property type="entry name" value="MFS general substrate transporter like domains"/>
    <property type="match status" value="2"/>
</dbReference>
<feature type="transmembrane region" description="Helical" evidence="8">
    <location>
        <begin position="361"/>
        <end position="383"/>
    </location>
</feature>
<dbReference type="InterPro" id="IPR005279">
    <property type="entry name" value="Dipep/tripep_permease"/>
</dbReference>
<organism evidence="10 11">
    <name type="scientific">Metaclostridioides mangenotii</name>
    <dbReference type="NCBI Taxonomy" id="1540"/>
    <lineage>
        <taxon>Bacteria</taxon>
        <taxon>Bacillati</taxon>
        <taxon>Bacillota</taxon>
        <taxon>Clostridia</taxon>
        <taxon>Peptostreptococcales</taxon>
        <taxon>Peptostreptococcaceae</taxon>
        <taxon>Metaclostridioides</taxon>
    </lineage>
</organism>
<dbReference type="InterPro" id="IPR036259">
    <property type="entry name" value="MFS_trans_sf"/>
</dbReference>
<feature type="transmembrane region" description="Helical" evidence="8">
    <location>
        <begin position="425"/>
        <end position="447"/>
    </location>
</feature>
<dbReference type="InterPro" id="IPR050171">
    <property type="entry name" value="MFS_Transporters"/>
</dbReference>
<feature type="transmembrane region" description="Helical" evidence="8">
    <location>
        <begin position="329"/>
        <end position="349"/>
    </location>
</feature>
<keyword evidence="6 8" id="KW-1133">Transmembrane helix</keyword>
<evidence type="ECO:0000256" key="8">
    <source>
        <dbReference type="SAM" id="Phobius"/>
    </source>
</evidence>
<evidence type="ECO:0000256" key="3">
    <source>
        <dbReference type="ARBA" id="ARBA00022448"/>
    </source>
</evidence>
<evidence type="ECO:0000256" key="1">
    <source>
        <dbReference type="ARBA" id="ARBA00004651"/>
    </source>
</evidence>
<dbReference type="CDD" id="cd17346">
    <property type="entry name" value="MFS_DtpA_like"/>
    <property type="match status" value="1"/>
</dbReference>
<reference evidence="10 11" key="1">
    <citation type="submission" date="2021-03" db="EMBL/GenBank/DDBJ databases">
        <title>Genomic Encyclopedia of Type Strains, Phase IV (KMG-IV): sequencing the most valuable type-strain genomes for metagenomic binning, comparative biology and taxonomic classification.</title>
        <authorList>
            <person name="Goeker M."/>
        </authorList>
    </citation>
    <scope>NUCLEOTIDE SEQUENCE [LARGE SCALE GENOMIC DNA]</scope>
    <source>
        <strain evidence="10 11">DSM 1289</strain>
    </source>
</reference>
<keyword evidence="11" id="KW-1185">Reference proteome</keyword>
<dbReference type="Pfam" id="PF00854">
    <property type="entry name" value="PTR2"/>
    <property type="match status" value="2"/>
</dbReference>
<feature type="transmembrane region" description="Helical" evidence="8">
    <location>
        <begin position="296"/>
        <end position="317"/>
    </location>
</feature>
<name>A0ABS4EEG2_9FIRM</name>
<keyword evidence="4" id="KW-1003">Cell membrane</keyword>
<evidence type="ECO:0000313" key="11">
    <source>
        <dbReference type="Proteomes" id="UP000767291"/>
    </source>
</evidence>
<evidence type="ECO:0000313" key="10">
    <source>
        <dbReference type="EMBL" id="MBP1856317.1"/>
    </source>
</evidence>
<feature type="domain" description="Major facilitator superfamily (MFS) profile" evidence="9">
    <location>
        <begin position="19"/>
        <end position="452"/>
    </location>
</feature>
<evidence type="ECO:0000256" key="4">
    <source>
        <dbReference type="ARBA" id="ARBA00022475"/>
    </source>
</evidence>
<evidence type="ECO:0000256" key="2">
    <source>
        <dbReference type="ARBA" id="ARBA00005982"/>
    </source>
</evidence>
<keyword evidence="7 8" id="KW-0472">Membrane</keyword>
<dbReference type="InterPro" id="IPR020846">
    <property type="entry name" value="MFS_dom"/>
</dbReference>